<reference evidence="2 3" key="1">
    <citation type="submission" date="2018-01" db="EMBL/GenBank/DDBJ databases">
        <title>Genome characterization of the sugarcane-associated fungus Trichoderma ghanense CCMA-1212 and their application in lignocelulose bioconversion.</title>
        <authorList>
            <person name="Steindorff A.S."/>
            <person name="Mendes T.D."/>
            <person name="Vilela E.S.D."/>
            <person name="Rodrigues D.S."/>
            <person name="Formighieri E.F."/>
            <person name="Melo I.S."/>
            <person name="Favaro L.C.L."/>
        </authorList>
    </citation>
    <scope>NUCLEOTIDE SEQUENCE [LARGE SCALE GENOMIC DNA]</scope>
    <source>
        <strain evidence="2 3">CCMA-1212</strain>
    </source>
</reference>
<dbReference type="EMBL" id="PPTA01000001">
    <property type="protein sequence ID" value="TFB07035.1"/>
    <property type="molecule type" value="Genomic_DNA"/>
</dbReference>
<accession>A0ABY2HID5</accession>
<dbReference type="InterPro" id="IPR001810">
    <property type="entry name" value="F-box_dom"/>
</dbReference>
<evidence type="ECO:0000313" key="2">
    <source>
        <dbReference type="EMBL" id="TFB07035.1"/>
    </source>
</evidence>
<proteinExistence type="predicted"/>
<feature type="domain" description="F-box" evidence="1">
    <location>
        <begin position="25"/>
        <end position="62"/>
    </location>
</feature>
<name>A0ABY2HID5_9HYPO</name>
<dbReference type="GeneID" id="300572128"/>
<organism evidence="2 3">
    <name type="scientific">Trichoderma ghanense</name>
    <dbReference type="NCBI Taxonomy" id="65468"/>
    <lineage>
        <taxon>Eukaryota</taxon>
        <taxon>Fungi</taxon>
        <taxon>Dikarya</taxon>
        <taxon>Ascomycota</taxon>
        <taxon>Pezizomycotina</taxon>
        <taxon>Sordariomycetes</taxon>
        <taxon>Hypocreomycetidae</taxon>
        <taxon>Hypocreales</taxon>
        <taxon>Hypocreaceae</taxon>
        <taxon>Trichoderma</taxon>
    </lineage>
</organism>
<evidence type="ECO:0000313" key="3">
    <source>
        <dbReference type="Proteomes" id="UP001642720"/>
    </source>
</evidence>
<dbReference type="Pfam" id="PF12937">
    <property type="entry name" value="F-box-like"/>
    <property type="match status" value="1"/>
</dbReference>
<dbReference type="SUPFAM" id="SSF81383">
    <property type="entry name" value="F-box domain"/>
    <property type="match status" value="1"/>
</dbReference>
<evidence type="ECO:0000259" key="1">
    <source>
        <dbReference type="Pfam" id="PF12937"/>
    </source>
</evidence>
<sequence>MTLMVRQSLRRLILGKAKQNPSCAILQLPVEMILLVFEHLPEYERIILAQTCSSLRVIFIDNYKAREDDRHPISSDRLEVDQRSRFLFTMAYRRPNIFGCHLCTKTHRVNQRDTPGSSTVDYKGCRQPFLTGGDFHQGGYTLQYQQAQLALKYTRLLEEEGNGGPVLRRKYKAYLDSLMQPYSKVLASRKKWGMSNEIRGVVVVLPKIVDGRLLMQTVWVFKKSTKDVSPEAIGWLHVCNHLILFAPQQIRDQTRARMLQGPRGALELAIHASFRTGERKFGSCSYCETDFMILASSERTVVRAWQHLGAEAPLVDNGSWKWMTIYSRESLGFHSQPGSIRELYNRDAV</sequence>
<comment type="caution">
    <text evidence="2">The sequence shown here is derived from an EMBL/GenBank/DDBJ whole genome shotgun (WGS) entry which is preliminary data.</text>
</comment>
<dbReference type="RefSeq" id="XP_073563236.1">
    <property type="nucleotide sequence ID" value="XM_073697678.1"/>
</dbReference>
<keyword evidence="3" id="KW-1185">Reference proteome</keyword>
<protein>
    <recommendedName>
        <fullName evidence="1">F-box domain-containing protein</fullName>
    </recommendedName>
</protein>
<gene>
    <name evidence="2" type="ORF">CCMA1212_000198</name>
</gene>
<dbReference type="Proteomes" id="UP001642720">
    <property type="component" value="Unassembled WGS sequence"/>
</dbReference>
<dbReference type="CDD" id="cd09917">
    <property type="entry name" value="F-box_SF"/>
    <property type="match status" value="1"/>
</dbReference>
<dbReference type="InterPro" id="IPR036047">
    <property type="entry name" value="F-box-like_dom_sf"/>
</dbReference>